<organism evidence="3 4">
    <name type="scientific">Jaminaea rosea</name>
    <dbReference type="NCBI Taxonomy" id="1569628"/>
    <lineage>
        <taxon>Eukaryota</taxon>
        <taxon>Fungi</taxon>
        <taxon>Dikarya</taxon>
        <taxon>Basidiomycota</taxon>
        <taxon>Ustilaginomycotina</taxon>
        <taxon>Exobasidiomycetes</taxon>
        <taxon>Microstromatales</taxon>
        <taxon>Microstromatales incertae sedis</taxon>
        <taxon>Jaminaea</taxon>
    </lineage>
</organism>
<feature type="compositionally biased region" description="Polar residues" evidence="1">
    <location>
        <begin position="449"/>
        <end position="460"/>
    </location>
</feature>
<name>A0A316UJD7_9BASI</name>
<keyword evidence="2" id="KW-1133">Transmembrane helix</keyword>
<evidence type="ECO:0000256" key="2">
    <source>
        <dbReference type="SAM" id="Phobius"/>
    </source>
</evidence>
<dbReference type="AlphaFoldDB" id="A0A316UJD7"/>
<feature type="compositionally biased region" description="Basic and acidic residues" evidence="1">
    <location>
        <begin position="368"/>
        <end position="378"/>
    </location>
</feature>
<evidence type="ECO:0000313" key="4">
    <source>
        <dbReference type="Proteomes" id="UP000245884"/>
    </source>
</evidence>
<feature type="compositionally biased region" description="Basic and acidic residues" evidence="1">
    <location>
        <begin position="388"/>
        <end position="398"/>
    </location>
</feature>
<feature type="transmembrane region" description="Helical" evidence="2">
    <location>
        <begin position="78"/>
        <end position="103"/>
    </location>
</feature>
<keyword evidence="2" id="KW-0472">Membrane</keyword>
<feature type="transmembrane region" description="Helical" evidence="2">
    <location>
        <begin position="135"/>
        <end position="154"/>
    </location>
</feature>
<dbReference type="GeneID" id="37028773"/>
<feature type="region of interest" description="Disordered" evidence="1">
    <location>
        <begin position="448"/>
        <end position="486"/>
    </location>
</feature>
<protein>
    <submittedName>
        <fullName evidence="3">Uncharacterized protein</fullName>
    </submittedName>
</protein>
<dbReference type="EMBL" id="KZ819677">
    <property type="protein sequence ID" value="PWN25044.1"/>
    <property type="molecule type" value="Genomic_DNA"/>
</dbReference>
<evidence type="ECO:0000313" key="3">
    <source>
        <dbReference type="EMBL" id="PWN25044.1"/>
    </source>
</evidence>
<sequence length="700" mass="73165">MDFKHSADRSSYQSIASHLPIGVFLQPPAHKFAKLRLTLVLSSSLFAFALSIVGLYSARIQPIKLYQDGTSASSVYDVFFGLLASVLGGLIAIGFGAGLGAVLTKRFSARGAEAGQWLLAPEALRGRPTWRAGPLLLCVSIIVAMVYALSHAAATTLLAPVRTVFNETWAGQYSVGRRFDVALTSLASVDAVDLAGHDPAEVSQMYPIYLALGLNPATTRIADTFGPLAFTSLDQNPAQPYVELNMSQYMVVDAPLIHASCTPDASCATLSSRCNLTVGWSEQVLYRLPDTTLALGKHEGIQSVWQRTLNLSSLQEETMQLCSSSDKFKQSATRFLEVAALAAYNKTINGDKRAFDAPSLSPGQAHGRRADSPPDVHPSKGLMAVVDPKWHSDDHDYEQSGPARVPETIGVDTSSPTVSGQAIPDPPARTPVFSSADETKTAFREVDSFTAQQQQPTPSETPVGAPATLPYSASSNEGNNLAATASSAASQVVQQAQSQTTPAPVVQAPAQASSSISAAQDLSSHVGGFGVIQTTAAAGTGTDASGRIVKVIGPSATSTATGATGSTAPPSASSSSRGSSDLSVVLSALPGTLIHSVDYWCLFTLASQEWYCAMLLAIASACLVMAAACLRAPVGIDASSGGSVGLAVAQSEAARIGLAGVKSEKELNRRVDAYSRGMEEGRLGWLRTPGGRAKLYPVTS</sequence>
<keyword evidence="4" id="KW-1185">Reference proteome</keyword>
<feature type="compositionally biased region" description="Polar residues" evidence="1">
    <location>
        <begin position="471"/>
        <end position="481"/>
    </location>
</feature>
<keyword evidence="2" id="KW-0812">Transmembrane</keyword>
<gene>
    <name evidence="3" type="ORF">BDZ90DRAFT_234269</name>
</gene>
<feature type="compositionally biased region" description="Polar residues" evidence="1">
    <location>
        <begin position="411"/>
        <end position="420"/>
    </location>
</feature>
<feature type="region of interest" description="Disordered" evidence="1">
    <location>
        <begin position="557"/>
        <end position="579"/>
    </location>
</feature>
<feature type="transmembrane region" description="Helical" evidence="2">
    <location>
        <begin position="37"/>
        <end position="58"/>
    </location>
</feature>
<evidence type="ECO:0000256" key="1">
    <source>
        <dbReference type="SAM" id="MobiDB-lite"/>
    </source>
</evidence>
<reference evidence="3 4" key="1">
    <citation type="journal article" date="2018" name="Mol. Biol. Evol.">
        <title>Broad Genomic Sampling Reveals a Smut Pathogenic Ancestry of the Fungal Clade Ustilaginomycotina.</title>
        <authorList>
            <person name="Kijpornyongpan T."/>
            <person name="Mondo S.J."/>
            <person name="Barry K."/>
            <person name="Sandor L."/>
            <person name="Lee J."/>
            <person name="Lipzen A."/>
            <person name="Pangilinan J."/>
            <person name="LaButti K."/>
            <person name="Hainaut M."/>
            <person name="Henrissat B."/>
            <person name="Grigoriev I.V."/>
            <person name="Spatafora J.W."/>
            <person name="Aime M.C."/>
        </authorList>
    </citation>
    <scope>NUCLEOTIDE SEQUENCE [LARGE SCALE GENOMIC DNA]</scope>
    <source>
        <strain evidence="3 4">MCA 5214</strain>
    </source>
</reference>
<proteinExistence type="predicted"/>
<accession>A0A316UJD7</accession>
<dbReference type="RefSeq" id="XP_025359656.1">
    <property type="nucleotide sequence ID" value="XM_025506950.1"/>
</dbReference>
<dbReference type="Proteomes" id="UP000245884">
    <property type="component" value="Unassembled WGS sequence"/>
</dbReference>
<feature type="region of interest" description="Disordered" evidence="1">
    <location>
        <begin position="352"/>
        <end position="433"/>
    </location>
</feature>